<dbReference type="GO" id="GO:0004563">
    <property type="term" value="F:beta-N-acetylhexosaminidase activity"/>
    <property type="evidence" value="ECO:0007669"/>
    <property type="project" value="UniProtKB-EC"/>
</dbReference>
<feature type="domain" description="Glycoside hydrolase family 3 N-terminal" evidence="6">
    <location>
        <begin position="41"/>
        <end position="375"/>
    </location>
</feature>
<evidence type="ECO:0000256" key="5">
    <source>
        <dbReference type="ARBA" id="ARBA00023295"/>
    </source>
</evidence>
<sequence>MKIRVFIALLLLALTASAAPPPHLNRSGDRWARATLRKMSLQEKIGQMILVWARVRFLNSRSPEYLRLRQEIRRYHVGSFGVTIAVEHGHLVKNQPLEAAMLTNRLQRDSKYPLLFAADFERGLSMRLNGATAFPAAMAFGAARDPQLARQFGRISALESRAIGIHWNWFPIADINSNPANPIINTRSFGADPALVSAMVTAYIAGAHSAGLLTTAKHFPGHGDTDTDSHLALARVNAPLDRLNALELAPFRAAIAAGVDSIMIGHLTVPAIEPDPDRPASISHRIVTDLLQQQLGFHGLVVTDALDMGALTQVFPGNKAQVSAAEAVQAVLAGNDMVIIPADLDGAYNGLLHAVQSGLISRQRIDRSVLKILRLKASLGLNRKRFVSLDQVPELVAQPDSLDLAQQVSDRAITLVRDTTHQLPLAATSQAAPVAPVAIVLTDNARFTEGGQQFLQSLHERAPNATSFLADADNVDALAPQILDAIAHATRVLVLAESFPSAGRVVQGKATGSAGLDPGPQQLLARVLAAANPRTILIAFGNPYIGSSFPDVATYLCTFSNTPGSATAAVRAIFGEIPITGQLPVEIPGIGARNSGIQLPATHTPPTQTIQ</sequence>
<dbReference type="SUPFAM" id="SSF51445">
    <property type="entry name" value="(Trans)glycosidases"/>
    <property type="match status" value="1"/>
</dbReference>
<dbReference type="InterPro" id="IPR017853">
    <property type="entry name" value="GH"/>
</dbReference>
<evidence type="ECO:0000313" key="7">
    <source>
        <dbReference type="EMBL" id="CBI08060.1"/>
    </source>
</evidence>
<dbReference type="Gene3D" id="3.40.50.1700">
    <property type="entry name" value="Glycoside hydrolase family 3 C-terminal domain"/>
    <property type="match status" value="1"/>
</dbReference>
<dbReference type="AlphaFoldDB" id="E6QLE0"/>
<dbReference type="EC" id="3.2.1.52" evidence="3"/>
<gene>
    <name evidence="7" type="ORF">CARN6_1489</name>
</gene>
<comment type="caution">
    <text evidence="7">The sequence shown here is derived from an EMBL/GenBank/DDBJ whole genome shotgun (WGS) entry which is preliminary data.</text>
</comment>
<accession>E6QLE0</accession>
<dbReference type="EMBL" id="CABQ01000180">
    <property type="protein sequence ID" value="CBI08060.1"/>
    <property type="molecule type" value="Genomic_DNA"/>
</dbReference>
<dbReference type="PANTHER" id="PTHR30480">
    <property type="entry name" value="BETA-HEXOSAMINIDASE-RELATED"/>
    <property type="match status" value="1"/>
</dbReference>
<evidence type="ECO:0000256" key="3">
    <source>
        <dbReference type="ARBA" id="ARBA00012663"/>
    </source>
</evidence>
<dbReference type="GO" id="GO:0009254">
    <property type="term" value="P:peptidoglycan turnover"/>
    <property type="evidence" value="ECO:0007669"/>
    <property type="project" value="TreeGrafter"/>
</dbReference>
<evidence type="ECO:0000256" key="2">
    <source>
        <dbReference type="ARBA" id="ARBA00005336"/>
    </source>
</evidence>
<protein>
    <recommendedName>
        <fullName evidence="3">beta-N-acetylhexosaminidase</fullName>
        <ecNumber evidence="3">3.2.1.52</ecNumber>
    </recommendedName>
</protein>
<dbReference type="GO" id="GO:0005975">
    <property type="term" value="P:carbohydrate metabolic process"/>
    <property type="evidence" value="ECO:0007669"/>
    <property type="project" value="InterPro"/>
</dbReference>
<dbReference type="InterPro" id="IPR001764">
    <property type="entry name" value="Glyco_hydro_3_N"/>
</dbReference>
<dbReference type="PANTHER" id="PTHR30480:SF13">
    <property type="entry name" value="BETA-HEXOSAMINIDASE"/>
    <property type="match status" value="1"/>
</dbReference>
<comment type="catalytic activity">
    <reaction evidence="1">
        <text>Hydrolysis of terminal non-reducing N-acetyl-D-hexosamine residues in N-acetyl-beta-D-hexosaminides.</text>
        <dbReference type="EC" id="3.2.1.52"/>
    </reaction>
</comment>
<organism evidence="7">
    <name type="scientific">mine drainage metagenome</name>
    <dbReference type="NCBI Taxonomy" id="410659"/>
    <lineage>
        <taxon>unclassified sequences</taxon>
        <taxon>metagenomes</taxon>
        <taxon>ecological metagenomes</taxon>
    </lineage>
</organism>
<dbReference type="InterPro" id="IPR050226">
    <property type="entry name" value="NagZ_Beta-hexosaminidase"/>
</dbReference>
<evidence type="ECO:0000256" key="4">
    <source>
        <dbReference type="ARBA" id="ARBA00022801"/>
    </source>
</evidence>
<evidence type="ECO:0000256" key="1">
    <source>
        <dbReference type="ARBA" id="ARBA00001231"/>
    </source>
</evidence>
<dbReference type="Pfam" id="PF00933">
    <property type="entry name" value="Glyco_hydro_3"/>
    <property type="match status" value="1"/>
</dbReference>
<proteinExistence type="inferred from homology"/>
<keyword evidence="4 7" id="KW-0378">Hydrolase</keyword>
<name>E6QLE0_9ZZZZ</name>
<dbReference type="PRINTS" id="PR00133">
    <property type="entry name" value="GLHYDRLASE3"/>
</dbReference>
<evidence type="ECO:0000259" key="6">
    <source>
        <dbReference type="Pfam" id="PF00933"/>
    </source>
</evidence>
<keyword evidence="5" id="KW-0326">Glycosidase</keyword>
<dbReference type="InterPro" id="IPR036962">
    <property type="entry name" value="Glyco_hydro_3_N_sf"/>
</dbReference>
<dbReference type="Gene3D" id="3.20.20.300">
    <property type="entry name" value="Glycoside hydrolase, family 3, N-terminal domain"/>
    <property type="match status" value="1"/>
</dbReference>
<dbReference type="InterPro" id="IPR036881">
    <property type="entry name" value="Glyco_hydro_3_C_sf"/>
</dbReference>
<reference evidence="7" key="1">
    <citation type="submission" date="2009-10" db="EMBL/GenBank/DDBJ databases">
        <title>Diversity of trophic interactions inside an arsenic-rich microbial ecosystem.</title>
        <authorList>
            <person name="Bertin P.N."/>
            <person name="Heinrich-Salmeron A."/>
            <person name="Pelletier E."/>
            <person name="Goulhen-Chollet F."/>
            <person name="Arsene-Ploetze F."/>
            <person name="Gallien S."/>
            <person name="Calteau A."/>
            <person name="Vallenet D."/>
            <person name="Casiot C."/>
            <person name="Chane-Woon-Ming B."/>
            <person name="Giloteaux L."/>
            <person name="Barakat M."/>
            <person name="Bonnefoy V."/>
            <person name="Bruneel O."/>
            <person name="Chandler M."/>
            <person name="Cleiss J."/>
            <person name="Duran R."/>
            <person name="Elbaz-Poulichet F."/>
            <person name="Fonknechten N."/>
            <person name="Lauga B."/>
            <person name="Mornico D."/>
            <person name="Ortet P."/>
            <person name="Schaeffer C."/>
            <person name="Siguier P."/>
            <person name="Alexander Thil Smith A."/>
            <person name="Van Dorsselaer A."/>
            <person name="Weissenbach J."/>
            <person name="Medigue C."/>
            <person name="Le Paslier D."/>
        </authorList>
    </citation>
    <scope>NUCLEOTIDE SEQUENCE</scope>
</reference>
<comment type="similarity">
    <text evidence="2">Belongs to the glycosyl hydrolase 3 family.</text>
</comment>